<feature type="region of interest" description="Disordered" evidence="1">
    <location>
        <begin position="1"/>
        <end position="49"/>
    </location>
</feature>
<organism evidence="2 3">
    <name type="scientific">Talaromyces atroroseus</name>
    <dbReference type="NCBI Taxonomy" id="1441469"/>
    <lineage>
        <taxon>Eukaryota</taxon>
        <taxon>Fungi</taxon>
        <taxon>Dikarya</taxon>
        <taxon>Ascomycota</taxon>
        <taxon>Pezizomycotina</taxon>
        <taxon>Eurotiomycetes</taxon>
        <taxon>Eurotiomycetidae</taxon>
        <taxon>Eurotiales</taxon>
        <taxon>Trichocomaceae</taxon>
        <taxon>Talaromyces</taxon>
        <taxon>Talaromyces sect. Trachyspermi</taxon>
    </lineage>
</organism>
<evidence type="ECO:0000313" key="2">
    <source>
        <dbReference type="EMBL" id="OKL64069.1"/>
    </source>
</evidence>
<evidence type="ECO:0000256" key="1">
    <source>
        <dbReference type="SAM" id="MobiDB-lite"/>
    </source>
</evidence>
<reference evidence="2 3" key="1">
    <citation type="submission" date="2015-06" db="EMBL/GenBank/DDBJ databases">
        <title>Talaromyces atroroseus IBT 11181 draft genome.</title>
        <authorList>
            <person name="Rasmussen K.B."/>
            <person name="Rasmussen S."/>
            <person name="Petersen B."/>
            <person name="Sicheritz-Ponten T."/>
            <person name="Mortensen U.H."/>
            <person name="Thrane U."/>
        </authorList>
    </citation>
    <scope>NUCLEOTIDE SEQUENCE [LARGE SCALE GENOMIC DNA]</scope>
    <source>
        <strain evidence="2 3">IBT 11181</strain>
    </source>
</reference>
<dbReference type="GeneID" id="31000538"/>
<sequence>MAPKRPLDADYAADSKASTAAPETHKRRKGFTVGPDNLPDGTYRRKTQKIKRDLIEKAKVKKAYAKIKAAEQESAPVRSSYYNYDNNDGDEGPTENADSATPATTSLELHPDRQAMLDGPEEKESIEEERRAKRRDEAREQGRRKRRPKPSAFKKEIELAEKRRKEQEARHRERESKAKEREAMARARRPDQYGKRRLGRESKVLLSKIQRTVGSQ</sequence>
<dbReference type="RefSeq" id="XP_020124190.1">
    <property type="nucleotide sequence ID" value="XM_020260627.1"/>
</dbReference>
<name>A0A225B7I5_TALAT</name>
<dbReference type="OrthoDB" id="2135053at2759"/>
<feature type="compositionally biased region" description="Basic and acidic residues" evidence="1">
    <location>
        <begin position="109"/>
        <end position="141"/>
    </location>
</feature>
<dbReference type="Proteomes" id="UP000214365">
    <property type="component" value="Unassembled WGS sequence"/>
</dbReference>
<comment type="caution">
    <text evidence="2">The sequence shown here is derived from an EMBL/GenBank/DDBJ whole genome shotgun (WGS) entry which is preliminary data.</text>
</comment>
<evidence type="ECO:0000313" key="3">
    <source>
        <dbReference type="Proteomes" id="UP000214365"/>
    </source>
</evidence>
<dbReference type="EMBL" id="LFMY01000001">
    <property type="protein sequence ID" value="OKL64069.1"/>
    <property type="molecule type" value="Genomic_DNA"/>
</dbReference>
<dbReference type="PANTHER" id="PTHR41805:SF1">
    <property type="entry name" value="RRNA-PROCESSING PROTEIN FYV7"/>
    <property type="match status" value="1"/>
</dbReference>
<dbReference type="AlphaFoldDB" id="A0A225B7I5"/>
<proteinExistence type="predicted"/>
<feature type="compositionally biased region" description="Polar residues" evidence="1">
    <location>
        <begin position="96"/>
        <end position="107"/>
    </location>
</feature>
<feature type="compositionally biased region" description="Basic and acidic residues" evidence="1">
    <location>
        <begin position="153"/>
        <end position="203"/>
    </location>
</feature>
<gene>
    <name evidence="2" type="ORF">UA08_00783</name>
</gene>
<protein>
    <recommendedName>
        <fullName evidence="4">rRNA-processing protein FYV7</fullName>
    </recommendedName>
</protein>
<dbReference type="PANTHER" id="PTHR41805">
    <property type="entry name" value="EXPRESSED PROTEIN"/>
    <property type="match status" value="1"/>
</dbReference>
<feature type="region of interest" description="Disordered" evidence="1">
    <location>
        <begin position="69"/>
        <end position="216"/>
    </location>
</feature>
<accession>A0A225B7I5</accession>
<evidence type="ECO:0008006" key="4">
    <source>
        <dbReference type="Google" id="ProtNLM"/>
    </source>
</evidence>
<keyword evidence="3" id="KW-1185">Reference proteome</keyword>